<dbReference type="InterPro" id="IPR014729">
    <property type="entry name" value="Rossmann-like_a/b/a_fold"/>
</dbReference>
<dbReference type="EMBL" id="LNJE01000017">
    <property type="protein sequence ID" value="KYC56694.1"/>
    <property type="molecule type" value="Genomic_DNA"/>
</dbReference>
<sequence length="404" mass="48054">MANRDSFPKCKNNSPNNYDLYCNLKYCNKCLLPETQETIFFDEEKVCNVCRQHEFKKEKIDWNERKKELSQIIEKYRGKGPYDCIIPFSGGKDTTYTAYYLVKEFKLKPLLVCFDHGFFRPQIIKDNIKTTKKLGVDYHLFRPNWQVVKKLMLESLKRKGDFCWHCHTGIFAYPMQVAIQLKVGLVIWGEPSAEYTSYYGYDEEEEVDERRFNRYVNLGINAEDMYYMLNKEVDMRDLRPYTYPDIKELRSINYRSICLGSYIPWDIKKHAEIIRNELGWQGNKVEGIPDEYWYEKIECQFQGVRDYLKYLKRGFGRTAHLMSLDLRNDRIDKEKAKELIKRYDGKRPASLDIFLKYVGISEEEFLGIALSHTISPHNPNVKEIPKGRPLPDMDEWDKTYDCNI</sequence>
<evidence type="ECO:0000313" key="2">
    <source>
        <dbReference type="EMBL" id="KYC56694.1"/>
    </source>
</evidence>
<dbReference type="InterPro" id="IPR020022">
    <property type="entry name" value="N-acetyl_sugar_amidoTrfase"/>
</dbReference>
<dbReference type="PANTHER" id="PTHR43169:SF3">
    <property type="entry name" value="ATPASE, PP-LOOP SUPERFAMILY-RELATED"/>
    <property type="match status" value="1"/>
</dbReference>
<comment type="caution">
    <text evidence="1">The sequence shown here is derived from an EMBL/GenBank/DDBJ whole genome shotgun (WGS) entry which is preliminary data.</text>
</comment>
<evidence type="ECO:0000313" key="3">
    <source>
        <dbReference type="Proteomes" id="UP000092420"/>
    </source>
</evidence>
<protein>
    <recommendedName>
        <fullName evidence="4">N-acetyl sugar amidotransferase</fullName>
    </recommendedName>
</protein>
<dbReference type="AlphaFoldDB" id="A0A150J9Z3"/>
<evidence type="ECO:0000313" key="1">
    <source>
        <dbReference type="EMBL" id="KYC54026.1"/>
    </source>
</evidence>
<name>A0A150J9Z3_9EURY</name>
<reference evidence="1 3" key="1">
    <citation type="journal article" date="2016" name="ISME J.">
        <title>Chasing the elusive Euryarchaeota class WSA2: genomes reveal a uniquely fastidious methyl-reducing methanogen.</title>
        <authorList>
            <person name="Nobu M.K."/>
            <person name="Narihiro T."/>
            <person name="Kuroda K."/>
            <person name="Mei R."/>
            <person name="Liu W.T."/>
        </authorList>
    </citation>
    <scope>NUCLEOTIDE SEQUENCE [LARGE SCALE GENOMIC DNA]</scope>
    <source>
        <strain evidence="1">ADurb1013_Bin02101</strain>
        <strain evidence="2">ADurb1213_Bin02801</strain>
    </source>
</reference>
<evidence type="ECO:0008006" key="4">
    <source>
        <dbReference type="Google" id="ProtNLM"/>
    </source>
</evidence>
<proteinExistence type="predicted"/>
<organism evidence="1 3">
    <name type="scientific">Candidatus Methanofastidiosum methylothiophilum</name>
    <dbReference type="NCBI Taxonomy" id="1705564"/>
    <lineage>
        <taxon>Archaea</taxon>
        <taxon>Methanobacteriati</taxon>
        <taxon>Methanobacteriota</taxon>
        <taxon>Stenosarchaea group</taxon>
        <taxon>Candidatus Methanofastidiosia</taxon>
        <taxon>Candidatus Methanofastidiosales</taxon>
        <taxon>Candidatus Methanofastidiosaceae</taxon>
        <taxon>Candidatus Methanofastidiosum</taxon>
    </lineage>
</organism>
<dbReference type="EMBL" id="LNJB01000019">
    <property type="protein sequence ID" value="KYC54026.1"/>
    <property type="molecule type" value="Genomic_DNA"/>
</dbReference>
<dbReference type="NCBIfam" id="TIGR03573">
    <property type="entry name" value="WbuX"/>
    <property type="match status" value="1"/>
</dbReference>
<dbReference type="PATRIC" id="fig|1706433.3.peg.1310"/>
<dbReference type="Gene3D" id="3.40.50.620">
    <property type="entry name" value="HUPs"/>
    <property type="match status" value="1"/>
</dbReference>
<accession>A0A150J9Z3</accession>
<dbReference type="InterPro" id="IPR052188">
    <property type="entry name" value="Ni-pincer_cofactor_biosynth"/>
</dbReference>
<dbReference type="SUPFAM" id="SSF52402">
    <property type="entry name" value="Adenine nucleotide alpha hydrolases-like"/>
    <property type="match status" value="1"/>
</dbReference>
<accession>A0A150JFC3</accession>
<gene>
    <name evidence="1" type="ORF">AN188_01301</name>
    <name evidence="2" type="ORF">APG09_01302</name>
</gene>
<dbReference type="PANTHER" id="PTHR43169">
    <property type="entry name" value="EXSB FAMILY PROTEIN"/>
    <property type="match status" value="1"/>
</dbReference>
<dbReference type="PATRIC" id="fig|1706435.3.peg.1300"/>
<dbReference type="Proteomes" id="UP000092420">
    <property type="component" value="Unassembled WGS sequence"/>
</dbReference>
<accession>A0A150JIJ1</accession>